<organism evidence="1 2">
    <name type="scientific">Phanerochaete sordida</name>
    <dbReference type="NCBI Taxonomy" id="48140"/>
    <lineage>
        <taxon>Eukaryota</taxon>
        <taxon>Fungi</taxon>
        <taxon>Dikarya</taxon>
        <taxon>Basidiomycota</taxon>
        <taxon>Agaricomycotina</taxon>
        <taxon>Agaricomycetes</taxon>
        <taxon>Polyporales</taxon>
        <taxon>Phanerochaetaceae</taxon>
        <taxon>Phanerochaete</taxon>
    </lineage>
</organism>
<dbReference type="EMBL" id="BPQB01000008">
    <property type="protein sequence ID" value="GJE88098.1"/>
    <property type="molecule type" value="Genomic_DNA"/>
</dbReference>
<dbReference type="AlphaFoldDB" id="A0A9P3G2Y8"/>
<protein>
    <submittedName>
        <fullName evidence="1">Alcohol acetyltransferase-like protein</fullName>
    </submittedName>
</protein>
<dbReference type="GO" id="GO:0008080">
    <property type="term" value="F:N-acetyltransferase activity"/>
    <property type="evidence" value="ECO:0007669"/>
    <property type="project" value="TreeGrafter"/>
</dbReference>
<keyword evidence="2" id="KW-1185">Reference proteome</keyword>
<dbReference type="SUPFAM" id="SSF52777">
    <property type="entry name" value="CoA-dependent acyltransferases"/>
    <property type="match status" value="1"/>
</dbReference>
<reference evidence="1 2" key="1">
    <citation type="submission" date="2021-08" db="EMBL/GenBank/DDBJ databases">
        <title>Draft Genome Sequence of Phanerochaete sordida strain YK-624.</title>
        <authorList>
            <person name="Mori T."/>
            <person name="Dohra H."/>
            <person name="Suzuki T."/>
            <person name="Kawagishi H."/>
            <person name="Hirai H."/>
        </authorList>
    </citation>
    <scope>NUCLEOTIDE SEQUENCE [LARGE SCALE GENOMIC DNA]</scope>
    <source>
        <strain evidence="1 2">YK-624</strain>
    </source>
</reference>
<dbReference type="Pfam" id="PF07247">
    <property type="entry name" value="AATase"/>
    <property type="match status" value="1"/>
</dbReference>
<accession>A0A9P3G2Y8</accession>
<evidence type="ECO:0000313" key="1">
    <source>
        <dbReference type="EMBL" id="GJE88098.1"/>
    </source>
</evidence>
<proteinExistence type="predicted"/>
<evidence type="ECO:0000313" key="2">
    <source>
        <dbReference type="Proteomes" id="UP000703269"/>
    </source>
</evidence>
<dbReference type="PANTHER" id="PTHR28037:SF1">
    <property type="entry name" value="ALCOHOL O-ACETYLTRANSFERASE 1-RELATED"/>
    <property type="match status" value="1"/>
</dbReference>
<dbReference type="InterPro" id="IPR052058">
    <property type="entry name" value="Alcohol_O-acetyltransferase"/>
</dbReference>
<dbReference type="PANTHER" id="PTHR28037">
    <property type="entry name" value="ALCOHOL O-ACETYLTRANSFERASE 1-RELATED"/>
    <property type="match status" value="1"/>
</dbReference>
<comment type="caution">
    <text evidence="1">The sequence shown here is derived from an EMBL/GenBank/DDBJ whole genome shotgun (WGS) entry which is preliminary data.</text>
</comment>
<dbReference type="OrthoDB" id="2150604at2759"/>
<gene>
    <name evidence="1" type="ORF">PsYK624_041810</name>
</gene>
<dbReference type="InterPro" id="IPR010828">
    <property type="entry name" value="Atf2/Sli1-like"/>
</dbReference>
<name>A0A9P3G2Y8_9APHY</name>
<dbReference type="Gene3D" id="3.30.559.10">
    <property type="entry name" value="Chloramphenicol acetyltransferase-like domain"/>
    <property type="match status" value="1"/>
</dbReference>
<sequence length="487" mass="52097">MASDQQEGGDVVREAGLLERFHITRTKLGFDSCVVVTAQYNASGVLLNRQTLYPALSRVVQANAALSTQVDLGAAPDTKTNAKPPPPRFVRLPVVSLDAVVSFVSDSALEHLITDEFLRPIEFGTAAPLWRLTVVSGRTLLFAFHHSVGDGQSGVAFHAALLHALNHPSEALHVSGDRVSVSPEAYLVPPIEALTSVSVSWGKFFSTILGAFLPKFLTKGASAWTGNDVVSAPSLDTHVSCWEIDADQVTELMTLCRKNSTTLTACLHTLVVGVLARLIATSADRTQRVFKTIATSVPVSLRRFTGASPHVLCDHIAGVKTYVPISSLANTSTSDPWFSWAAAARFKERVQKSMKSTREDIGTLRYLYALGAGDEFFTGALGKKRGIALELSNVGRFPAPPPGETFIDGEDDAPQQDAQWTLGSVYFAQGDPVSGAALKMNVAGSPTGTVTVVFSWGEGALDNEFAEAVIRDTKAALTWVIQSSLIS</sequence>
<dbReference type="InterPro" id="IPR023213">
    <property type="entry name" value="CAT-like_dom_sf"/>
</dbReference>
<dbReference type="Proteomes" id="UP000703269">
    <property type="component" value="Unassembled WGS sequence"/>
</dbReference>